<gene>
    <name evidence="3" type="ORF">SSS_9195</name>
</gene>
<reference evidence="4" key="3">
    <citation type="submission" date="2022-06" db="UniProtKB">
        <authorList>
            <consortium name="EnsemblMetazoa"/>
        </authorList>
    </citation>
    <scope>IDENTIFICATION</scope>
</reference>
<dbReference type="InterPro" id="IPR045862">
    <property type="entry name" value="Trf4-like"/>
</dbReference>
<dbReference type="SUPFAM" id="SSF81301">
    <property type="entry name" value="Nucleotidyltransferase"/>
    <property type="match status" value="1"/>
</dbReference>
<evidence type="ECO:0000256" key="1">
    <source>
        <dbReference type="SAM" id="MobiDB-lite"/>
    </source>
</evidence>
<dbReference type="PANTHER" id="PTHR23092:SF15">
    <property type="entry name" value="INACTIVE NON-CANONICAL POLY(A) RNA POLYMERASE PROTEIN TRF4-2-RELATED"/>
    <property type="match status" value="1"/>
</dbReference>
<evidence type="ECO:0000259" key="2">
    <source>
        <dbReference type="Pfam" id="PF22600"/>
    </source>
</evidence>
<dbReference type="Gene3D" id="3.30.460.10">
    <property type="entry name" value="Beta Polymerase, domain 2"/>
    <property type="match status" value="1"/>
</dbReference>
<dbReference type="GO" id="GO:0003729">
    <property type="term" value="F:mRNA binding"/>
    <property type="evidence" value="ECO:0007669"/>
    <property type="project" value="TreeGrafter"/>
</dbReference>
<dbReference type="EnsemblMetazoa" id="SSS_9195s_mrna">
    <property type="protein sequence ID" value="KAF7487594.1"/>
    <property type="gene ID" value="SSS_9195"/>
</dbReference>
<feature type="compositionally biased region" description="Polar residues" evidence="1">
    <location>
        <begin position="1"/>
        <end position="27"/>
    </location>
</feature>
<dbReference type="InterPro" id="IPR054708">
    <property type="entry name" value="MTPAP-like_central"/>
</dbReference>
<evidence type="ECO:0000313" key="3">
    <source>
        <dbReference type="EMBL" id="KAF7487594.1"/>
    </source>
</evidence>
<dbReference type="GO" id="GO:0031123">
    <property type="term" value="P:RNA 3'-end processing"/>
    <property type="evidence" value="ECO:0007669"/>
    <property type="project" value="TreeGrafter"/>
</dbReference>
<reference evidence="3" key="2">
    <citation type="submission" date="2020-01" db="EMBL/GenBank/DDBJ databases">
        <authorList>
            <person name="Korhonen P.K.K."/>
            <person name="Guangxu M.G."/>
            <person name="Wang T.W."/>
            <person name="Stroehlein A.J.S."/>
            <person name="Young N.D."/>
            <person name="Ang C.-S.A."/>
            <person name="Fernando D.W.F."/>
            <person name="Lu H.L."/>
            <person name="Taylor S.T."/>
            <person name="Ehtesham M.E.M."/>
            <person name="Najaraj S.H.N."/>
            <person name="Harsha G.H.G."/>
            <person name="Madugundu A.M."/>
            <person name="Renuse S.R."/>
            <person name="Holt D.H."/>
            <person name="Pandey A.P."/>
            <person name="Papenfuss A.P."/>
            <person name="Gasser R.B.G."/>
            <person name="Fischer K.F."/>
        </authorList>
    </citation>
    <scope>NUCLEOTIDE SEQUENCE</scope>
    <source>
        <strain evidence="3">SSS_KF_BRIS2020</strain>
    </source>
</reference>
<feature type="domain" description="Poly(A) RNA polymerase mitochondrial-like central palm" evidence="2">
    <location>
        <begin position="238"/>
        <end position="366"/>
    </location>
</feature>
<dbReference type="Proteomes" id="UP000070412">
    <property type="component" value="Unassembled WGS sequence"/>
</dbReference>
<dbReference type="Pfam" id="PF22600">
    <property type="entry name" value="MTPAP-like_central"/>
    <property type="match status" value="1"/>
</dbReference>
<feature type="region of interest" description="Disordered" evidence="1">
    <location>
        <begin position="189"/>
        <end position="223"/>
    </location>
</feature>
<organism evidence="3">
    <name type="scientific">Sarcoptes scabiei</name>
    <name type="common">Itch mite</name>
    <name type="synonym">Acarus scabiei</name>
    <dbReference type="NCBI Taxonomy" id="52283"/>
    <lineage>
        <taxon>Eukaryota</taxon>
        <taxon>Metazoa</taxon>
        <taxon>Ecdysozoa</taxon>
        <taxon>Arthropoda</taxon>
        <taxon>Chelicerata</taxon>
        <taxon>Arachnida</taxon>
        <taxon>Acari</taxon>
        <taxon>Acariformes</taxon>
        <taxon>Sarcoptiformes</taxon>
        <taxon>Astigmata</taxon>
        <taxon>Psoroptidia</taxon>
        <taxon>Sarcoptoidea</taxon>
        <taxon>Sarcoptidae</taxon>
        <taxon>Sarcoptinae</taxon>
        <taxon>Sarcoptes</taxon>
    </lineage>
</organism>
<feature type="compositionally biased region" description="Low complexity" evidence="1">
    <location>
        <begin position="189"/>
        <end position="217"/>
    </location>
</feature>
<evidence type="ECO:0000313" key="5">
    <source>
        <dbReference type="Proteomes" id="UP000070412"/>
    </source>
</evidence>
<feature type="region of interest" description="Disordered" evidence="1">
    <location>
        <begin position="1"/>
        <end position="54"/>
    </location>
</feature>
<dbReference type="GO" id="GO:0005730">
    <property type="term" value="C:nucleolus"/>
    <property type="evidence" value="ECO:0007669"/>
    <property type="project" value="TreeGrafter"/>
</dbReference>
<dbReference type="GO" id="GO:0043634">
    <property type="term" value="P:polyadenylation-dependent ncRNA catabolic process"/>
    <property type="evidence" value="ECO:0007669"/>
    <property type="project" value="TreeGrafter"/>
</dbReference>
<dbReference type="EMBL" id="WVUK01000066">
    <property type="protein sequence ID" value="KAF7487594.1"/>
    <property type="molecule type" value="Genomic_DNA"/>
</dbReference>
<reference evidence="5" key="1">
    <citation type="journal article" date="2020" name="PLoS Negl. Trop. Dis.">
        <title>High-quality nuclear genome for Sarcoptes scabiei-A critical resource for a neglected parasite.</title>
        <authorList>
            <person name="Korhonen P.K."/>
            <person name="Gasser R.B."/>
            <person name="Ma G."/>
            <person name="Wang T."/>
            <person name="Stroehlein A.J."/>
            <person name="Young N.D."/>
            <person name="Ang C.S."/>
            <person name="Fernando D.D."/>
            <person name="Lu H.C."/>
            <person name="Taylor S."/>
            <person name="Reynolds S.L."/>
            <person name="Mofiz E."/>
            <person name="Najaraj S.H."/>
            <person name="Gowda H."/>
            <person name="Madugundu A."/>
            <person name="Renuse S."/>
            <person name="Holt D."/>
            <person name="Pandey A."/>
            <person name="Papenfuss A.T."/>
            <person name="Fischer K."/>
        </authorList>
    </citation>
    <scope>NUCLEOTIDE SEQUENCE [LARGE SCALE GENOMIC DNA]</scope>
</reference>
<dbReference type="SUPFAM" id="SSF81631">
    <property type="entry name" value="PAP/OAS1 substrate-binding domain"/>
    <property type="match status" value="1"/>
</dbReference>
<feature type="compositionally biased region" description="Acidic residues" evidence="1">
    <location>
        <begin position="29"/>
        <end position="47"/>
    </location>
</feature>
<dbReference type="Gene3D" id="1.10.1410.10">
    <property type="match status" value="1"/>
</dbReference>
<dbReference type="GO" id="GO:0031499">
    <property type="term" value="C:TRAMP complex"/>
    <property type="evidence" value="ECO:0007669"/>
    <property type="project" value="TreeGrafter"/>
</dbReference>
<dbReference type="OrthoDB" id="273917at2759"/>
<feature type="region of interest" description="Disordered" evidence="1">
    <location>
        <begin position="71"/>
        <end position="90"/>
    </location>
</feature>
<name>A0A834R186_SARSC</name>
<sequence length="675" mass="78757">MTNHRFFHSINQQNNQQEYSQTKTNETGGMEEEIESGTDLDEFDDESSYERRQTVTMTRTIKAGSERLIKNSGNDLAKDPNDFAMIPETNRDRSRKNINYFSFIKKSALNKGSFEINGRHNEFVSCMDDVFYVKNLRFPDCVVRNLCQTYKYQGELWFRTPESTTSNSSSSTFTSTSASTTTATIGTTTAMTTSSNSGNGNIANASSSTSISSSSSNLNHHSTPQDGQYYDSVYEKIHVELNNFYSFIKPLKEDEIIRKATFYCIADSIKKLKFVKQVKYYGSYSSKTYLPVSDIDLVCYCNPIFDEISLLFNIAKQLSYDGIIESKFNIVPMSKIPLLKFHDSLTCLPINITINTPNVMERSQYLREHIKTNSNQMKILLFLKYYLLSKGTNQVFYGGIGSYSLALMVIRFFQEESVKELIKNENVFQNSILGYLLMGFLERFGDVNFFKHHIISVQDNGDYIRCSYQDYNRHSNPDKKTSVLRIKDHIEPWNDVSYGSFNSGEILKDFQFLHDKFMKGDKSKTKSLLGQVLYVVDSFVEYRNLLLFLFRKWFDDYDVKEYMAGKYPTKLKFQEFIEKRKIFRKINIGFSNYYLEDKSIEFRIEPLRMQSNHHNYHNHHNNYNHNHHYHHNHNSYHSNSFHFPSNQSHFNRQKFQQRSMAPFFDGSDVQSTIIK</sequence>
<proteinExistence type="predicted"/>
<accession>A0A834R186</accession>
<keyword evidence="5" id="KW-1185">Reference proteome</keyword>
<dbReference type="PANTHER" id="PTHR23092">
    <property type="entry name" value="POLY(A) RNA POLYMERASE"/>
    <property type="match status" value="1"/>
</dbReference>
<protein>
    <submittedName>
        <fullName evidence="3">Non-canonical poly(A) RNA polymerase PAPD5</fullName>
    </submittedName>
</protein>
<dbReference type="GO" id="GO:1990817">
    <property type="term" value="F:poly(A) RNA polymerase activity"/>
    <property type="evidence" value="ECO:0007669"/>
    <property type="project" value="InterPro"/>
</dbReference>
<dbReference type="AlphaFoldDB" id="A0A834R186"/>
<evidence type="ECO:0000313" key="4">
    <source>
        <dbReference type="EnsemblMetazoa" id="KAF7487594.1"/>
    </source>
</evidence>
<dbReference type="InterPro" id="IPR043519">
    <property type="entry name" value="NT_sf"/>
</dbReference>